<gene>
    <name evidence="2" type="ORF">SLA_5927</name>
</gene>
<evidence type="ECO:0000256" key="1">
    <source>
        <dbReference type="SAM" id="MobiDB-lite"/>
    </source>
</evidence>
<evidence type="ECO:0000313" key="2">
    <source>
        <dbReference type="EMBL" id="BAU86796.1"/>
    </source>
</evidence>
<sequence length="91" mass="9359">MVAGHQPFAGPQLIALPRQDLVREAGRQVEQSGRVGDQRTVSGVVPAERTGTRRAPTRSAAPAAAAVPAKSSEKAPAKAMPATDAPVPARI</sequence>
<name>A0A160P6K9_STRLU</name>
<reference evidence="2 3" key="1">
    <citation type="journal article" date="2016" name="Genome Announc.">
        <title>Complete Genome Sequence of Thiostrepton-Producing Streptomyces laurentii ATCC 31255.</title>
        <authorList>
            <person name="Doi K."/>
            <person name="Fujino Y."/>
            <person name="Nagayoshi Y."/>
            <person name="Ohshima T."/>
            <person name="Ogata S."/>
        </authorList>
    </citation>
    <scope>NUCLEOTIDE SEQUENCE [LARGE SCALE GENOMIC DNA]</scope>
    <source>
        <strain evidence="2 3">ATCC 31255</strain>
    </source>
</reference>
<feature type="region of interest" description="Disordered" evidence="1">
    <location>
        <begin position="28"/>
        <end position="91"/>
    </location>
</feature>
<proteinExistence type="predicted"/>
<keyword evidence="2" id="KW-0675">Receptor</keyword>
<dbReference type="KEGG" id="slau:SLA_5927"/>
<keyword evidence="3" id="KW-1185">Reference proteome</keyword>
<dbReference type="Proteomes" id="UP000217676">
    <property type="component" value="Chromosome"/>
</dbReference>
<evidence type="ECO:0000313" key="3">
    <source>
        <dbReference type="Proteomes" id="UP000217676"/>
    </source>
</evidence>
<dbReference type="AlphaFoldDB" id="A0A160P6K9"/>
<dbReference type="EMBL" id="AP017424">
    <property type="protein sequence ID" value="BAU86796.1"/>
    <property type="molecule type" value="Genomic_DNA"/>
</dbReference>
<organism evidence="2 3">
    <name type="scientific">Streptomyces laurentii</name>
    <dbReference type="NCBI Taxonomy" id="39478"/>
    <lineage>
        <taxon>Bacteria</taxon>
        <taxon>Bacillati</taxon>
        <taxon>Actinomycetota</taxon>
        <taxon>Actinomycetes</taxon>
        <taxon>Kitasatosporales</taxon>
        <taxon>Streptomycetaceae</taxon>
        <taxon>Streptomyces</taxon>
    </lineage>
</organism>
<accession>A0A160P6K9</accession>
<protein>
    <submittedName>
        <fullName evidence="2">Lamin b receptor</fullName>
    </submittedName>
</protein>
<feature type="compositionally biased region" description="Low complexity" evidence="1">
    <location>
        <begin position="53"/>
        <end position="70"/>
    </location>
</feature>